<dbReference type="InterPro" id="IPR012495">
    <property type="entry name" value="TadE-like_dom"/>
</dbReference>
<dbReference type="AlphaFoldDB" id="A0A1M7V0Z0"/>
<sequence>MRWPRGRLGGQTGSVSLELAVLAPTLLLFIGVLVYGGRLSLATQAVQAAASQAAREASIARTQPEADTTAASVAAASLARQGLDCVTSSVSVDTTGFAAPAGTPATVTATVTCVVALADLSVPGLPGSQTVSATADSPLDTYRER</sequence>
<reference evidence="2 3" key="1">
    <citation type="submission" date="2016-12" db="EMBL/GenBank/DDBJ databases">
        <authorList>
            <person name="Song W.-J."/>
            <person name="Kurnit D.M."/>
        </authorList>
    </citation>
    <scope>NUCLEOTIDE SEQUENCE [LARGE SCALE GENOMIC DNA]</scope>
    <source>
        <strain evidence="2 3">DSM 43162</strain>
    </source>
</reference>
<dbReference type="EMBL" id="FRDM01000061">
    <property type="protein sequence ID" value="SHN88830.1"/>
    <property type="molecule type" value="Genomic_DNA"/>
</dbReference>
<evidence type="ECO:0000313" key="3">
    <source>
        <dbReference type="Proteomes" id="UP000184428"/>
    </source>
</evidence>
<organism evidence="2 3">
    <name type="scientific">Geodermatophilus obscurus</name>
    <dbReference type="NCBI Taxonomy" id="1861"/>
    <lineage>
        <taxon>Bacteria</taxon>
        <taxon>Bacillati</taxon>
        <taxon>Actinomycetota</taxon>
        <taxon>Actinomycetes</taxon>
        <taxon>Geodermatophilales</taxon>
        <taxon>Geodermatophilaceae</taxon>
        <taxon>Geodermatophilus</taxon>
    </lineage>
</organism>
<gene>
    <name evidence="2" type="ORF">SAMN05660350_04820</name>
</gene>
<dbReference type="RefSeq" id="WP_072921159.1">
    <property type="nucleotide sequence ID" value="NZ_FRDM01000061.1"/>
</dbReference>
<dbReference type="Pfam" id="PF07811">
    <property type="entry name" value="TadE"/>
    <property type="match status" value="1"/>
</dbReference>
<protein>
    <submittedName>
        <fullName evidence="2">TadE-like protein</fullName>
    </submittedName>
</protein>
<name>A0A1M7V0Z0_9ACTN</name>
<evidence type="ECO:0000259" key="1">
    <source>
        <dbReference type="Pfam" id="PF07811"/>
    </source>
</evidence>
<accession>A0A1M7V0Z0</accession>
<proteinExistence type="predicted"/>
<evidence type="ECO:0000313" key="2">
    <source>
        <dbReference type="EMBL" id="SHN88830.1"/>
    </source>
</evidence>
<dbReference type="Proteomes" id="UP000184428">
    <property type="component" value="Unassembled WGS sequence"/>
</dbReference>
<feature type="domain" description="TadE-like" evidence="1">
    <location>
        <begin position="13"/>
        <end position="55"/>
    </location>
</feature>